<dbReference type="KEGG" id="nga:Ngar_c08950"/>
<dbReference type="AlphaFoldDB" id="K0IIF8"/>
<dbReference type="BioCyc" id="CNIT1237085:G1324-893-MONOMER"/>
<sequence>MNIDILKEANPLIIVNQQDAQFLNLNDCKYPSIVVDYERIYGNDFVSQLEKKIASENNDFLIFSSNFLRHLYRFDKGPLLKRFRLGYSSFGGIDLQNTDEQTLKNFNALTSDPSNNYVPGIEDLWVNDESPTRNGTFSLIFDTEQVGCVGIGLERILSLLNKKHCVATFFFTNFVGSIYPQIFEQVHKLGHEVALHGLYHEFLSKRDLNLQDQMIHRMKEHIRVPVYGANFISRMNSLTLEAMFRNDIHYTVFPSIQNFLLGRFGDTEILPYVVRNEQGKMLVMFPVQVETYGREFLPVKGMVTSVYNKLRKTSFSHMTILLHPFRDGSLHRIKELNKLIEYLQDDLDLKAITLRKASENVLSNGSLLNDRKIILPVEDKIFSGSRQFRDILTGKNKRNTNLITVLLNSLVPKNKTDLVYLPVMIRNNMRLLLAHRRHMIRD</sequence>
<name>K0IIF8_NITGG</name>
<proteinExistence type="predicted"/>
<reference evidence="2 3" key="1">
    <citation type="journal article" date="2012" name="Environ. Microbiol.">
        <title>The genome of the ammonia-oxidizing Candidatus Nitrososphaera gargensis: insights into metabolic versatility and environmental adaptations.</title>
        <authorList>
            <person name="Spang A."/>
            <person name="Poehlein A."/>
            <person name="Offre P."/>
            <person name="Zumbragel S."/>
            <person name="Haider S."/>
            <person name="Rychlik N."/>
            <person name="Nowka B."/>
            <person name="Schmeisser C."/>
            <person name="Lebedeva E.V."/>
            <person name="Rattei T."/>
            <person name="Bohm C."/>
            <person name="Schmid M."/>
            <person name="Galushko A."/>
            <person name="Hatzenpichler R."/>
            <person name="Weinmaier T."/>
            <person name="Daniel R."/>
            <person name="Schleper C."/>
            <person name="Spieck E."/>
            <person name="Streit W."/>
            <person name="Wagner M."/>
        </authorList>
    </citation>
    <scope>NUCLEOTIDE SEQUENCE [LARGE SCALE GENOMIC DNA]</scope>
    <source>
        <strain evidence="3">Ga9.2</strain>
    </source>
</reference>
<dbReference type="Gene3D" id="3.20.20.370">
    <property type="entry name" value="Glycoside hydrolase/deacetylase"/>
    <property type="match status" value="1"/>
</dbReference>
<dbReference type="HOGENOM" id="CLU_619140_0_0_2"/>
<dbReference type="GeneID" id="13795290"/>
<keyword evidence="3" id="KW-1185">Reference proteome</keyword>
<dbReference type="InterPro" id="IPR011330">
    <property type="entry name" value="Glyco_hydro/deAcase_b/a-brl"/>
</dbReference>
<evidence type="ECO:0000313" key="2">
    <source>
        <dbReference type="EMBL" id="AFU57837.1"/>
    </source>
</evidence>
<dbReference type="Pfam" id="PF01522">
    <property type="entry name" value="Polysacc_deac_1"/>
    <property type="match status" value="1"/>
</dbReference>
<organism evidence="2 3">
    <name type="scientific">Nitrososphaera gargensis (strain Ga9.2)</name>
    <dbReference type="NCBI Taxonomy" id="1237085"/>
    <lineage>
        <taxon>Archaea</taxon>
        <taxon>Nitrososphaerota</taxon>
        <taxon>Nitrososphaeria</taxon>
        <taxon>Nitrososphaerales</taxon>
        <taxon>Nitrososphaeraceae</taxon>
        <taxon>Nitrososphaera</taxon>
    </lineage>
</organism>
<dbReference type="STRING" id="1237085.Ngar_c08950"/>
<dbReference type="InParanoid" id="K0IIF8"/>
<dbReference type="RefSeq" id="WP_015018382.1">
    <property type="nucleotide sequence ID" value="NC_018719.1"/>
</dbReference>
<dbReference type="OrthoDB" id="10436at2157"/>
<evidence type="ECO:0000313" key="3">
    <source>
        <dbReference type="Proteomes" id="UP000008037"/>
    </source>
</evidence>
<dbReference type="PANTHER" id="PTHR47561">
    <property type="entry name" value="POLYSACCHARIDE DEACETYLASE FAMILY PROTEIN (AFU_ORTHOLOGUE AFUA_6G05030)"/>
    <property type="match status" value="1"/>
</dbReference>
<dbReference type="SUPFAM" id="SSF88713">
    <property type="entry name" value="Glycoside hydrolase/deacetylase"/>
    <property type="match status" value="1"/>
</dbReference>
<dbReference type="PANTHER" id="PTHR47561:SF1">
    <property type="entry name" value="POLYSACCHARIDE DEACETYLASE FAMILY PROTEIN (AFU_ORTHOLOGUE AFUA_6G05030)"/>
    <property type="match status" value="1"/>
</dbReference>
<protein>
    <submittedName>
        <fullName evidence="2">Putative polysaccharide deacetylase</fullName>
    </submittedName>
</protein>
<evidence type="ECO:0000259" key="1">
    <source>
        <dbReference type="Pfam" id="PF01522"/>
    </source>
</evidence>
<dbReference type="InterPro" id="IPR002509">
    <property type="entry name" value="NODB_dom"/>
</dbReference>
<dbReference type="GO" id="GO:0005975">
    <property type="term" value="P:carbohydrate metabolic process"/>
    <property type="evidence" value="ECO:0007669"/>
    <property type="project" value="InterPro"/>
</dbReference>
<gene>
    <name evidence="2" type="ordered locus">Ngar_c08950</name>
</gene>
<accession>K0IIF8</accession>
<dbReference type="Proteomes" id="UP000008037">
    <property type="component" value="Chromosome"/>
</dbReference>
<dbReference type="EMBL" id="CP002408">
    <property type="protein sequence ID" value="AFU57837.1"/>
    <property type="molecule type" value="Genomic_DNA"/>
</dbReference>
<dbReference type="GO" id="GO:0016810">
    <property type="term" value="F:hydrolase activity, acting on carbon-nitrogen (but not peptide) bonds"/>
    <property type="evidence" value="ECO:0007669"/>
    <property type="project" value="InterPro"/>
</dbReference>
<feature type="domain" description="NodB homology" evidence="1">
    <location>
        <begin position="133"/>
        <end position="223"/>
    </location>
</feature>